<keyword evidence="2" id="KW-0597">Phosphoprotein</keyword>
<dbReference type="CDD" id="cd00397">
    <property type="entry name" value="DNA_BRE_C"/>
    <property type="match status" value="1"/>
</dbReference>
<name>A0A7D9E8T8_PARCT</name>
<dbReference type="AlphaFoldDB" id="A0A7D9E8T8"/>
<dbReference type="InterPro" id="IPR021893">
    <property type="entry name" value="ZMYM2-like_C"/>
</dbReference>
<dbReference type="OrthoDB" id="5962488at2759"/>
<evidence type="ECO:0000259" key="5">
    <source>
        <dbReference type="Pfam" id="PF12012"/>
    </source>
</evidence>
<comment type="caution">
    <text evidence="6">The sequence shown here is derived from an EMBL/GenBank/DDBJ whole genome shotgun (WGS) entry which is preliminary data.</text>
</comment>
<dbReference type="InterPro" id="IPR011010">
    <property type="entry name" value="DNA_brk_join_enz"/>
</dbReference>
<keyword evidence="7" id="KW-1185">Reference proteome</keyword>
<evidence type="ECO:0000256" key="1">
    <source>
        <dbReference type="ARBA" id="ARBA00022499"/>
    </source>
</evidence>
<feature type="domain" description="ZMYM2-like/QRICH1 C-terminal" evidence="5">
    <location>
        <begin position="126"/>
        <end position="266"/>
    </location>
</feature>
<proteinExistence type="predicted"/>
<evidence type="ECO:0000256" key="2">
    <source>
        <dbReference type="ARBA" id="ARBA00022553"/>
    </source>
</evidence>
<evidence type="ECO:0000256" key="4">
    <source>
        <dbReference type="ARBA" id="ARBA00023172"/>
    </source>
</evidence>
<dbReference type="Gene3D" id="1.10.443.10">
    <property type="entry name" value="Intergrase catalytic core"/>
    <property type="match status" value="1"/>
</dbReference>
<dbReference type="GO" id="GO:0006310">
    <property type="term" value="P:DNA recombination"/>
    <property type="evidence" value="ECO:0007669"/>
    <property type="project" value="UniProtKB-KW"/>
</dbReference>
<dbReference type="GO" id="GO:0015074">
    <property type="term" value="P:DNA integration"/>
    <property type="evidence" value="ECO:0007669"/>
    <property type="project" value="InterPro"/>
</dbReference>
<evidence type="ECO:0000256" key="3">
    <source>
        <dbReference type="ARBA" id="ARBA00022843"/>
    </source>
</evidence>
<dbReference type="EMBL" id="CACRXK020004412">
    <property type="protein sequence ID" value="CAB4002660.1"/>
    <property type="molecule type" value="Genomic_DNA"/>
</dbReference>
<gene>
    <name evidence="6" type="ORF">PACLA_8A058810</name>
</gene>
<dbReference type="Pfam" id="PF12012">
    <property type="entry name" value="DUF3504"/>
    <property type="match status" value="1"/>
</dbReference>
<dbReference type="SUPFAM" id="SSF56349">
    <property type="entry name" value="DNA breaking-rejoining enzymes"/>
    <property type="match status" value="1"/>
</dbReference>
<protein>
    <submittedName>
        <fullName evidence="6">Zinc finger MYM-type 3-like</fullName>
    </submittedName>
</protein>
<accession>A0A7D9E8T8</accession>
<keyword evidence="4" id="KW-0233">DNA recombination</keyword>
<keyword evidence="3" id="KW-0832">Ubl conjugation</keyword>
<dbReference type="PANTHER" id="PTHR21446:SF12">
    <property type="entry name" value="POTASSIUM CHANNEL TETRAMERIZATION DOMAIN CONTAINING 1"/>
    <property type="match status" value="1"/>
</dbReference>
<evidence type="ECO:0000313" key="7">
    <source>
        <dbReference type="Proteomes" id="UP001152795"/>
    </source>
</evidence>
<organism evidence="6 7">
    <name type="scientific">Paramuricea clavata</name>
    <name type="common">Red gorgonian</name>
    <name type="synonym">Violescent sea-whip</name>
    <dbReference type="NCBI Taxonomy" id="317549"/>
    <lineage>
        <taxon>Eukaryota</taxon>
        <taxon>Metazoa</taxon>
        <taxon>Cnidaria</taxon>
        <taxon>Anthozoa</taxon>
        <taxon>Octocorallia</taxon>
        <taxon>Malacalcyonacea</taxon>
        <taxon>Plexauridae</taxon>
        <taxon>Paramuricea</taxon>
    </lineage>
</organism>
<dbReference type="InterPro" id="IPR052787">
    <property type="entry name" value="MAVS"/>
</dbReference>
<keyword evidence="1" id="KW-1017">Isopeptide bond</keyword>
<sequence>MASSCKKRRFRDPQSVERSIDNVRNAIPQTTRYKNRWGVRIFEDWQSGRENKAVMCESNPFSLDLQNLQNLETELCSMTARTLNFWLIKFVQETFRRVLDSEMKATHREGESLAENRTRREKEAITDDEEGLLWSKGLLGDKTAQSLVYTIYFYIGKIFGLRACEHRQLRLSNFVIENNKICYRENISKTFHGGLKDLKKKPRIVTHYCHEDEESVHEPCLVQMFKQYISLVSELPKINESFYFRPSKTAYKFENAPIGIHKLNSIVPFLMKEAGLEIKTAHCLRVTTATNLFRAGHQEKLIRERTGHVSSALFTYEKPSNDQAMAVSKCVGPSVSKIVSLVDNCFKPPSKPKEDEKFQISDEELDKFLSEVDWSKIDKEVQRRTIAEKFVLSNSTSTNCSFNISFAGNK</sequence>
<reference evidence="6" key="1">
    <citation type="submission" date="2020-04" db="EMBL/GenBank/DDBJ databases">
        <authorList>
            <person name="Alioto T."/>
            <person name="Alioto T."/>
            <person name="Gomez Garrido J."/>
        </authorList>
    </citation>
    <scope>NUCLEOTIDE SEQUENCE</scope>
    <source>
        <strain evidence="6">A484AB</strain>
    </source>
</reference>
<dbReference type="InterPro" id="IPR013762">
    <property type="entry name" value="Integrase-like_cat_sf"/>
</dbReference>
<evidence type="ECO:0000313" key="6">
    <source>
        <dbReference type="EMBL" id="CAB4002660.1"/>
    </source>
</evidence>
<dbReference type="GO" id="GO:0003677">
    <property type="term" value="F:DNA binding"/>
    <property type="evidence" value="ECO:0007669"/>
    <property type="project" value="InterPro"/>
</dbReference>
<dbReference type="Proteomes" id="UP001152795">
    <property type="component" value="Unassembled WGS sequence"/>
</dbReference>
<dbReference type="PANTHER" id="PTHR21446">
    <property type="entry name" value="DUF3504 DOMAIN-CONTAINING PROTEIN"/>
    <property type="match status" value="1"/>
</dbReference>